<reference evidence="2" key="1">
    <citation type="submission" date="2023-02" db="EMBL/GenBank/DDBJ databases">
        <title>Nocardiopsis ansamitocini NBRC 112285.</title>
        <authorList>
            <person name="Ichikawa N."/>
            <person name="Sato H."/>
            <person name="Tonouchi N."/>
        </authorList>
    </citation>
    <scope>NUCLEOTIDE SEQUENCE</scope>
    <source>
        <strain evidence="2">NBRC 112285</strain>
    </source>
</reference>
<dbReference type="RefSeq" id="WP_285756908.1">
    <property type="nucleotide sequence ID" value="NZ_BSQG01000001.1"/>
</dbReference>
<feature type="domain" description="YbaK/aminoacyl-tRNA synthetase-associated" evidence="1">
    <location>
        <begin position="26"/>
        <end position="150"/>
    </location>
</feature>
<comment type="caution">
    <text evidence="2">The sequence shown here is derived from an EMBL/GenBank/DDBJ whole genome shotgun (WGS) entry which is preliminary data.</text>
</comment>
<gene>
    <name evidence="2" type="ORF">Nans01_03960</name>
</gene>
<proteinExistence type="predicted"/>
<dbReference type="Proteomes" id="UP001165092">
    <property type="component" value="Unassembled WGS sequence"/>
</dbReference>
<dbReference type="EMBL" id="BSQG01000001">
    <property type="protein sequence ID" value="GLU46045.1"/>
    <property type="molecule type" value="Genomic_DNA"/>
</dbReference>
<keyword evidence="3" id="KW-1185">Reference proteome</keyword>
<dbReference type="GO" id="GO:0002161">
    <property type="term" value="F:aminoacyl-tRNA deacylase activity"/>
    <property type="evidence" value="ECO:0007669"/>
    <property type="project" value="InterPro"/>
</dbReference>
<sequence>MHRNARKVADLLTDKGAPGQVRELPESARTAAAAAAQLDCEVGAIANSLVFSALDADGEPSPVLVLTSGAHRVDTAKVSALIGGHRVERATPDFVRTHTGQPIGGVAPLGHPAPVRTLVDEWLAKYDVVWAAAGHPHTVFPTSFDELVRLTGGDPADIGQDQG</sequence>
<dbReference type="Gene3D" id="3.90.960.10">
    <property type="entry name" value="YbaK/aminoacyl-tRNA synthetase-associated domain"/>
    <property type="match status" value="1"/>
</dbReference>
<name>A0A9W6P2I1_9ACTN</name>
<dbReference type="CDD" id="cd04333">
    <property type="entry name" value="ProX_deacylase"/>
    <property type="match status" value="1"/>
</dbReference>
<dbReference type="InterPro" id="IPR007214">
    <property type="entry name" value="YbaK/aa-tRNA-synth-assoc-dom"/>
</dbReference>
<evidence type="ECO:0000259" key="1">
    <source>
        <dbReference type="Pfam" id="PF04073"/>
    </source>
</evidence>
<dbReference type="PANTHER" id="PTHR30411">
    <property type="entry name" value="CYTOPLASMIC PROTEIN"/>
    <property type="match status" value="1"/>
</dbReference>
<dbReference type="Pfam" id="PF04073">
    <property type="entry name" value="tRNA_edit"/>
    <property type="match status" value="1"/>
</dbReference>
<dbReference type="InterPro" id="IPR036754">
    <property type="entry name" value="YbaK/aa-tRNA-synt-asso_dom_sf"/>
</dbReference>
<dbReference type="AlphaFoldDB" id="A0A9W6P2I1"/>
<accession>A0A9W6P2I1</accession>
<protein>
    <submittedName>
        <fullName evidence="2">Aminoacyl-tRNA deacylase</fullName>
    </submittedName>
</protein>
<evidence type="ECO:0000313" key="2">
    <source>
        <dbReference type="EMBL" id="GLU46045.1"/>
    </source>
</evidence>
<dbReference type="PANTHER" id="PTHR30411:SF1">
    <property type="entry name" value="CYTOPLASMIC PROTEIN"/>
    <property type="match status" value="1"/>
</dbReference>
<dbReference type="SUPFAM" id="SSF55826">
    <property type="entry name" value="YbaK/ProRS associated domain"/>
    <property type="match status" value="1"/>
</dbReference>
<organism evidence="2 3">
    <name type="scientific">Nocardiopsis ansamitocini</name>
    <dbReference type="NCBI Taxonomy" id="1670832"/>
    <lineage>
        <taxon>Bacteria</taxon>
        <taxon>Bacillati</taxon>
        <taxon>Actinomycetota</taxon>
        <taxon>Actinomycetes</taxon>
        <taxon>Streptosporangiales</taxon>
        <taxon>Nocardiopsidaceae</taxon>
        <taxon>Nocardiopsis</taxon>
    </lineage>
</organism>
<evidence type="ECO:0000313" key="3">
    <source>
        <dbReference type="Proteomes" id="UP001165092"/>
    </source>
</evidence>